<keyword evidence="6 9" id="KW-1133">Transmembrane helix</keyword>
<organism evidence="11 12">
    <name type="scientific">Halopseudomonas salina</name>
    <dbReference type="NCBI Taxonomy" id="1323744"/>
    <lineage>
        <taxon>Bacteria</taxon>
        <taxon>Pseudomonadati</taxon>
        <taxon>Pseudomonadota</taxon>
        <taxon>Gammaproteobacteria</taxon>
        <taxon>Pseudomonadales</taxon>
        <taxon>Pseudomonadaceae</taxon>
        <taxon>Halopseudomonas</taxon>
    </lineage>
</organism>
<evidence type="ECO:0000256" key="4">
    <source>
        <dbReference type="ARBA" id="ARBA00022679"/>
    </source>
</evidence>
<keyword evidence="12" id="KW-1185">Reference proteome</keyword>
<sequence>MPLLNTLLNWLRAPGWPGHLLALLAGALSTLALSPFGLWPLGLLSVALLFQGLQQLQPGQAALRGWFWGLGLFASGVSWVYISIHVHGYASPILAGLLTAGFVAGLALVIALMAWLWARWLRPTGNPWLACWGFAALWVLQEVFRGWFLTGFPWLYHGYGHTDTWLAGWAPLGGVWLLSFLSVLSACLLSEPGLWRSIRSASTGTALLLVIWLGGMGLSTLEWTQPTGSPLSVALIQADIPQSRKWDPDHIDQTLTLYRDLSIALAPVDLILWPETAVPVLQSQALAFTNGMAARLAEQGTTLITGIPVDEYDNDVLQIYNGIMVAGQQDEQYLKHKLVPFGEYVPLEEVLRGLIAFFDLPMSSFTRGPAVQQPLKAAGYRLAPFICYEAVYPHFAARLAAQSELLITISNDSWFGRSIGPLQHLQMARMRAMESGRWMIRGTNNGVTALIDHRGRITQRIPQFEQAVLTGEVQPRTGLTPYLHWPDWPLWLVVLACLAGCAVKRQRARRIAPATRK</sequence>
<dbReference type="Pfam" id="PF20154">
    <property type="entry name" value="LNT_N"/>
    <property type="match status" value="1"/>
</dbReference>
<dbReference type="InterPro" id="IPR036526">
    <property type="entry name" value="C-N_Hydrolase_sf"/>
</dbReference>
<comment type="caution">
    <text evidence="11">The sequence shown here is derived from an EMBL/GenBank/DDBJ whole genome shotgun (WGS) entry which is preliminary data.</text>
</comment>
<comment type="pathway">
    <text evidence="9">Protein modification; lipoprotein biosynthesis (N-acyl transfer).</text>
</comment>
<evidence type="ECO:0000256" key="6">
    <source>
        <dbReference type="ARBA" id="ARBA00022989"/>
    </source>
</evidence>
<dbReference type="PANTHER" id="PTHR38686">
    <property type="entry name" value="APOLIPOPROTEIN N-ACYLTRANSFERASE"/>
    <property type="match status" value="1"/>
</dbReference>
<dbReference type="Gene3D" id="3.60.110.10">
    <property type="entry name" value="Carbon-nitrogen hydrolase"/>
    <property type="match status" value="1"/>
</dbReference>
<feature type="domain" description="CN hydrolase" evidence="10">
    <location>
        <begin position="236"/>
        <end position="475"/>
    </location>
</feature>
<feature type="transmembrane region" description="Helical" evidence="9">
    <location>
        <begin position="20"/>
        <end position="50"/>
    </location>
</feature>
<dbReference type="SUPFAM" id="SSF56317">
    <property type="entry name" value="Carbon-nitrogen hydrolase"/>
    <property type="match status" value="1"/>
</dbReference>
<dbReference type="CDD" id="cd07571">
    <property type="entry name" value="ALP_N-acyl_transferase"/>
    <property type="match status" value="1"/>
</dbReference>
<dbReference type="InterPro" id="IPR045378">
    <property type="entry name" value="LNT_N"/>
</dbReference>
<dbReference type="HAMAP" id="MF_01148">
    <property type="entry name" value="Lnt"/>
    <property type="match status" value="1"/>
</dbReference>
<gene>
    <name evidence="9 11" type="primary">lnt</name>
    <name evidence="11" type="ORF">GCM10007418_18950</name>
</gene>
<evidence type="ECO:0000259" key="10">
    <source>
        <dbReference type="PROSITE" id="PS50263"/>
    </source>
</evidence>
<evidence type="ECO:0000256" key="7">
    <source>
        <dbReference type="ARBA" id="ARBA00023136"/>
    </source>
</evidence>
<comment type="catalytic activity">
    <reaction evidence="9">
        <text>N-terminal S-1,2-diacyl-sn-glyceryl-L-cysteinyl-[lipoprotein] + a glycerophospholipid = N-acyl-S-1,2-diacyl-sn-glyceryl-L-cysteinyl-[lipoprotein] + a 2-acyl-sn-glycero-3-phospholipid + H(+)</text>
        <dbReference type="Rhea" id="RHEA:48228"/>
        <dbReference type="Rhea" id="RHEA-COMP:14681"/>
        <dbReference type="Rhea" id="RHEA-COMP:14684"/>
        <dbReference type="ChEBI" id="CHEBI:15378"/>
        <dbReference type="ChEBI" id="CHEBI:136912"/>
        <dbReference type="ChEBI" id="CHEBI:140656"/>
        <dbReference type="ChEBI" id="CHEBI:140657"/>
        <dbReference type="ChEBI" id="CHEBI:140660"/>
        <dbReference type="EC" id="2.3.1.269"/>
    </reaction>
</comment>
<comment type="function">
    <text evidence="9">Catalyzes the phospholipid dependent N-acylation of the N-terminal cysteine of apolipoprotein, the last step in lipoprotein maturation.</text>
</comment>
<reference evidence="12" key="1">
    <citation type="journal article" date="2019" name="Int. J. Syst. Evol. Microbiol.">
        <title>The Global Catalogue of Microorganisms (GCM) 10K type strain sequencing project: providing services to taxonomists for standard genome sequencing and annotation.</title>
        <authorList>
            <consortium name="The Broad Institute Genomics Platform"/>
            <consortium name="The Broad Institute Genome Sequencing Center for Infectious Disease"/>
            <person name="Wu L."/>
            <person name="Ma J."/>
        </authorList>
    </citation>
    <scope>NUCLEOTIDE SEQUENCE [LARGE SCALE GENOMIC DNA]</scope>
    <source>
        <strain evidence="12">CGMCC 1.12482</strain>
    </source>
</reference>
<name>A0ABQ1PN43_9GAMM</name>
<evidence type="ECO:0000256" key="8">
    <source>
        <dbReference type="ARBA" id="ARBA00023315"/>
    </source>
</evidence>
<comment type="similarity">
    <text evidence="2 9">Belongs to the CN hydrolase family. Apolipoprotein N-acyltransferase subfamily.</text>
</comment>
<dbReference type="PROSITE" id="PS50263">
    <property type="entry name" value="CN_HYDROLASE"/>
    <property type="match status" value="1"/>
</dbReference>
<evidence type="ECO:0000256" key="5">
    <source>
        <dbReference type="ARBA" id="ARBA00022692"/>
    </source>
</evidence>
<protein>
    <recommendedName>
        <fullName evidence="9">Apolipoprotein N-acyltransferase</fullName>
        <shortName evidence="9">ALP N-acyltransferase</shortName>
        <ecNumber evidence="9">2.3.1.269</ecNumber>
    </recommendedName>
</protein>
<keyword evidence="5 9" id="KW-0812">Transmembrane</keyword>
<feature type="transmembrane region" description="Helical" evidence="9">
    <location>
        <begin position="94"/>
        <end position="117"/>
    </location>
</feature>
<dbReference type="EMBL" id="BMFF01000003">
    <property type="protein sequence ID" value="GGC99907.1"/>
    <property type="molecule type" value="Genomic_DNA"/>
</dbReference>
<evidence type="ECO:0000313" key="12">
    <source>
        <dbReference type="Proteomes" id="UP000638188"/>
    </source>
</evidence>
<evidence type="ECO:0000313" key="11">
    <source>
        <dbReference type="EMBL" id="GGC99907.1"/>
    </source>
</evidence>
<keyword evidence="7 9" id="KW-0472">Membrane</keyword>
<dbReference type="RefSeq" id="WP_150278357.1">
    <property type="nucleotide sequence ID" value="NZ_BMFF01000003.1"/>
</dbReference>
<dbReference type="PANTHER" id="PTHR38686:SF1">
    <property type="entry name" value="APOLIPOPROTEIN N-ACYLTRANSFERASE"/>
    <property type="match status" value="1"/>
</dbReference>
<dbReference type="InterPro" id="IPR004563">
    <property type="entry name" value="Apolipo_AcylTrfase"/>
</dbReference>
<dbReference type="Proteomes" id="UP000638188">
    <property type="component" value="Unassembled WGS sequence"/>
</dbReference>
<accession>A0ABQ1PN43</accession>
<evidence type="ECO:0000256" key="3">
    <source>
        <dbReference type="ARBA" id="ARBA00022475"/>
    </source>
</evidence>
<comment type="subcellular location">
    <subcellularLocation>
        <location evidence="1 9">Cell membrane</location>
        <topology evidence="1 9">Multi-pass membrane protein</topology>
    </subcellularLocation>
</comment>
<dbReference type="Pfam" id="PF00795">
    <property type="entry name" value="CN_hydrolase"/>
    <property type="match status" value="1"/>
</dbReference>
<dbReference type="EC" id="2.3.1.269" evidence="9"/>
<feature type="transmembrane region" description="Helical" evidence="9">
    <location>
        <begin position="168"/>
        <end position="189"/>
    </location>
</feature>
<keyword evidence="3 9" id="KW-1003">Cell membrane</keyword>
<evidence type="ECO:0000256" key="2">
    <source>
        <dbReference type="ARBA" id="ARBA00010065"/>
    </source>
</evidence>
<proteinExistence type="inferred from homology"/>
<evidence type="ECO:0000256" key="1">
    <source>
        <dbReference type="ARBA" id="ARBA00004651"/>
    </source>
</evidence>
<feature type="transmembrane region" description="Helical" evidence="9">
    <location>
        <begin position="62"/>
        <end position="82"/>
    </location>
</feature>
<dbReference type="NCBIfam" id="TIGR00546">
    <property type="entry name" value="lnt"/>
    <property type="match status" value="1"/>
</dbReference>
<keyword evidence="8 9" id="KW-0012">Acyltransferase</keyword>
<dbReference type="InterPro" id="IPR003010">
    <property type="entry name" value="C-N_Hydrolase"/>
</dbReference>
<feature type="transmembrane region" description="Helical" evidence="9">
    <location>
        <begin position="129"/>
        <end position="148"/>
    </location>
</feature>
<feature type="transmembrane region" description="Helical" evidence="9">
    <location>
        <begin position="201"/>
        <end position="221"/>
    </location>
</feature>
<keyword evidence="4 9" id="KW-0808">Transferase</keyword>
<evidence type="ECO:0000256" key="9">
    <source>
        <dbReference type="HAMAP-Rule" id="MF_01148"/>
    </source>
</evidence>